<dbReference type="EMBL" id="FOMX01000008">
    <property type="protein sequence ID" value="SFE05964.1"/>
    <property type="molecule type" value="Genomic_DNA"/>
</dbReference>
<accession>A0A1I1XEX7</accession>
<dbReference type="AlphaFoldDB" id="A0A1I1XEX7"/>
<gene>
    <name evidence="1" type="ORF">SAMN02745121_02810</name>
</gene>
<sequence length="387" mass="40862">MGAIARAGNDLVRGSGDAHGHELALSTGALAIGDVLTGTAGHVQLGVPAVRVDLHDVPRRGYEHDDNYDEGGAVILVGVRATRVVTWVSVPTAGVDSGIFGVWDAARPPGPGNSSHASTGFGGLLGRPVMALETGDGWFAAVAGKDVDGAVSVLVAGPGVDPRRFRVADPAELAARAALPLGADACPVTNWLLSGLDEATQALARTYAAAFAPPRNRRRARPRQLARLALVATWALRRWHALIAPLCPAEAGVLADITVPIEGGLDWLGPANHLLDLTMPARAFDREQELHRTIDRATIYAMYEQITAARQRRVGVAALQAIRANVQLDYGRKEMLKILCAALHCSLRHHAISGGPHDADAILDAVLTRLDEQLPPAALIRQLAECT</sequence>
<reference evidence="2" key="1">
    <citation type="submission" date="2016-10" db="EMBL/GenBank/DDBJ databases">
        <authorList>
            <person name="Varghese N."/>
            <person name="Submissions S."/>
        </authorList>
    </citation>
    <scope>NUCLEOTIDE SEQUENCE [LARGE SCALE GENOMIC DNA]</scope>
    <source>
        <strain evidence="2">ATCC 25963</strain>
    </source>
</reference>
<dbReference type="Proteomes" id="UP000199400">
    <property type="component" value="Unassembled WGS sequence"/>
</dbReference>
<organism evidence="1 2">
    <name type="scientific">Nannocystis exedens</name>
    <dbReference type="NCBI Taxonomy" id="54"/>
    <lineage>
        <taxon>Bacteria</taxon>
        <taxon>Pseudomonadati</taxon>
        <taxon>Myxococcota</taxon>
        <taxon>Polyangia</taxon>
        <taxon>Nannocystales</taxon>
        <taxon>Nannocystaceae</taxon>
        <taxon>Nannocystis</taxon>
    </lineage>
</organism>
<protein>
    <submittedName>
        <fullName evidence="1">Uncharacterized protein</fullName>
    </submittedName>
</protein>
<evidence type="ECO:0000313" key="2">
    <source>
        <dbReference type="Proteomes" id="UP000199400"/>
    </source>
</evidence>
<name>A0A1I1XEX7_9BACT</name>
<proteinExistence type="predicted"/>
<evidence type="ECO:0000313" key="1">
    <source>
        <dbReference type="EMBL" id="SFE05964.1"/>
    </source>
</evidence>
<keyword evidence="2" id="KW-1185">Reference proteome</keyword>